<reference evidence="1 2" key="1">
    <citation type="submission" date="2022-11" db="EMBL/GenBank/DDBJ databases">
        <title>Minimal conservation of predation-associated metabolite biosynthetic gene clusters underscores biosynthetic potential of Myxococcota including descriptions for ten novel species: Archangium lansinium sp. nov., Myxococcus landrumus sp. nov., Nannocystis bai.</title>
        <authorList>
            <person name="Ahearne A."/>
            <person name="Stevens C."/>
            <person name="Dowd S."/>
        </authorList>
    </citation>
    <scope>NUCLEOTIDE SEQUENCE [LARGE SCALE GENOMIC DNA]</scope>
    <source>
        <strain evidence="1 2">NCWAL01</strain>
    </source>
</reference>
<dbReference type="EMBL" id="JAQNDM010000002">
    <property type="protein sequence ID" value="MDC0707686.1"/>
    <property type="molecule type" value="Genomic_DNA"/>
</dbReference>
<name>A0ABT5D613_9BACT</name>
<comment type="caution">
    <text evidence="1">The sequence shown here is derived from an EMBL/GenBank/DDBJ whole genome shotgun (WGS) entry which is preliminary data.</text>
</comment>
<evidence type="ECO:0000313" key="2">
    <source>
        <dbReference type="Proteomes" id="UP001221838"/>
    </source>
</evidence>
<dbReference type="RefSeq" id="WP_272134920.1">
    <property type="nucleotide sequence ID" value="NZ_JAQNDM010000002.1"/>
</dbReference>
<accession>A0ABT5D613</accession>
<protein>
    <submittedName>
        <fullName evidence="1">Uncharacterized protein</fullName>
    </submittedName>
</protein>
<sequence length="221" mass="24816">MASKEHEEPRFFVIEEDTFGIHDTQAYAAEPVHYGDAPRCPSCNDILAMKTWLPPFRIELELHGKDFGDFVKGPGNSLLLSERMAEAYLKQELTGLLGFHPAEVVRVRRKGASPKVRTPPRYQVVIPCFSQAAVDVTRSHLRYNDPVTCQECRSAGLQSAHGFALEAGTWQGEDMFRARGMPGKNIVSWRLAELIASHSLTNMKLIPTEEYIRDPLRLGPP</sequence>
<evidence type="ECO:0000313" key="1">
    <source>
        <dbReference type="EMBL" id="MDC0707686.1"/>
    </source>
</evidence>
<proteinExistence type="predicted"/>
<organism evidence="1 2">
    <name type="scientific">Stigmatella ashevillensis</name>
    <dbReference type="NCBI Taxonomy" id="2995309"/>
    <lineage>
        <taxon>Bacteria</taxon>
        <taxon>Pseudomonadati</taxon>
        <taxon>Myxococcota</taxon>
        <taxon>Myxococcia</taxon>
        <taxon>Myxococcales</taxon>
        <taxon>Cystobacterineae</taxon>
        <taxon>Archangiaceae</taxon>
        <taxon>Stigmatella</taxon>
    </lineage>
</organism>
<gene>
    <name evidence="1" type="ORF">POL68_04325</name>
</gene>
<dbReference type="Proteomes" id="UP001221838">
    <property type="component" value="Unassembled WGS sequence"/>
</dbReference>
<keyword evidence="2" id="KW-1185">Reference proteome</keyword>